<feature type="domain" description="N-acetyltransferase" evidence="1">
    <location>
        <begin position="48"/>
        <end position="231"/>
    </location>
</feature>
<sequence length="242" mass="26647">MKLRPFTGADPYRATYAMAAPGPKIRVKTTMPTLPLATPRASIVTERLVLRPLSHEDLADYHALRTQPEVVEYMSTGRADRDLDETRAVLDRVAGPGRDAATFVWGMRLAATGEFIGAGGVYGVDARTRWPSLGYYVRCEYWGRGYASEAMAAVVAAWWRLARSPGVEMELNHSSVGHAVTAGEEVPERLFAFIASTNAGSIGVMRKLGFCKFKDWEVLDSRAGYEGQMVTLVGFLLQRPVE</sequence>
<reference evidence="2 3" key="1">
    <citation type="submission" date="2011-06" db="EMBL/GenBank/DDBJ databases">
        <title>The Genome Sequence of Fusarium oxysporum FOSC 3-a.</title>
        <authorList>
            <consortium name="The Broad Institute Genome Sequencing Platform"/>
            <person name="Ma L.-J."/>
            <person name="Gale L.R."/>
            <person name="Schwartz D.C."/>
            <person name="Zhou S."/>
            <person name="Corby-Kistler H."/>
            <person name="Young S.K."/>
            <person name="Zeng Q."/>
            <person name="Gargeya S."/>
            <person name="Fitzgerald M."/>
            <person name="Haas B."/>
            <person name="Abouelleil A."/>
            <person name="Alvarado L."/>
            <person name="Arachchi H.M."/>
            <person name="Berlin A."/>
            <person name="Brown A."/>
            <person name="Chapman S.B."/>
            <person name="Chen Z."/>
            <person name="Dunbar C."/>
            <person name="Freedman E."/>
            <person name="Gearin G."/>
            <person name="Gellesch M."/>
            <person name="Goldberg J."/>
            <person name="Griggs A."/>
            <person name="Gujja S."/>
            <person name="Heiman D."/>
            <person name="Howarth C."/>
            <person name="Larson L."/>
            <person name="Lui A."/>
            <person name="MacDonald P.J.P."/>
            <person name="Mehta T."/>
            <person name="Montmayeur A."/>
            <person name="Murphy C."/>
            <person name="Neiman D."/>
            <person name="Pearson M."/>
            <person name="Priest M."/>
            <person name="Roberts A."/>
            <person name="Saif S."/>
            <person name="Shea T."/>
            <person name="Shenoy N."/>
            <person name="Sisk P."/>
            <person name="Stolte C."/>
            <person name="Sykes S."/>
            <person name="Wortman J."/>
            <person name="Nusbaum C."/>
            <person name="Birren B."/>
        </authorList>
    </citation>
    <scope>NUCLEOTIDE SEQUENCE [LARGE SCALE GENOMIC DNA]</scope>
    <source>
        <strain evidence="3">FOSC 3-a</strain>
    </source>
</reference>
<dbReference type="PROSITE" id="PS51186">
    <property type="entry name" value="GNAT"/>
    <property type="match status" value="1"/>
</dbReference>
<protein>
    <recommendedName>
        <fullName evidence="1">N-acetyltransferase domain-containing protein</fullName>
    </recommendedName>
</protein>
<organism evidence="2 3">
    <name type="scientific">Fusarium oxysporum NRRL 32931</name>
    <dbReference type="NCBI Taxonomy" id="660029"/>
    <lineage>
        <taxon>Eukaryota</taxon>
        <taxon>Fungi</taxon>
        <taxon>Dikarya</taxon>
        <taxon>Ascomycota</taxon>
        <taxon>Pezizomycotina</taxon>
        <taxon>Sordariomycetes</taxon>
        <taxon>Hypocreomycetidae</taxon>
        <taxon>Hypocreales</taxon>
        <taxon>Nectriaceae</taxon>
        <taxon>Fusarium</taxon>
        <taxon>Fusarium oxysporum species complex</taxon>
    </lineage>
</organism>
<dbReference type="Gene3D" id="3.40.630.30">
    <property type="match status" value="1"/>
</dbReference>
<name>W9I0I6_FUSOX</name>
<dbReference type="HOGENOM" id="CLU_013985_24_0_1"/>
<dbReference type="PANTHER" id="PTHR43792:SF1">
    <property type="entry name" value="N-ACETYLTRANSFERASE DOMAIN-CONTAINING PROTEIN"/>
    <property type="match status" value="1"/>
</dbReference>
<evidence type="ECO:0000313" key="3">
    <source>
        <dbReference type="Proteomes" id="UP000030753"/>
    </source>
</evidence>
<evidence type="ECO:0000313" key="2">
    <source>
        <dbReference type="EMBL" id="EWY85976.1"/>
    </source>
</evidence>
<proteinExistence type="predicted"/>
<dbReference type="GO" id="GO:0016747">
    <property type="term" value="F:acyltransferase activity, transferring groups other than amino-acyl groups"/>
    <property type="evidence" value="ECO:0007669"/>
    <property type="project" value="InterPro"/>
</dbReference>
<dbReference type="AlphaFoldDB" id="W9I0I6"/>
<dbReference type="SUPFAM" id="SSF55729">
    <property type="entry name" value="Acyl-CoA N-acyltransferases (Nat)"/>
    <property type="match status" value="1"/>
</dbReference>
<accession>W9I0I6</accession>
<dbReference type="PANTHER" id="PTHR43792">
    <property type="entry name" value="GNAT FAMILY, PUTATIVE (AFU_ORTHOLOGUE AFUA_3G00765)-RELATED-RELATED"/>
    <property type="match status" value="1"/>
</dbReference>
<dbReference type="EMBL" id="JH717845">
    <property type="protein sequence ID" value="EWY85976.1"/>
    <property type="molecule type" value="Genomic_DNA"/>
</dbReference>
<dbReference type="InterPro" id="IPR016181">
    <property type="entry name" value="Acyl_CoA_acyltransferase"/>
</dbReference>
<dbReference type="OrthoDB" id="4072826at2759"/>
<dbReference type="Proteomes" id="UP000030753">
    <property type="component" value="Unassembled WGS sequence"/>
</dbReference>
<dbReference type="InterPro" id="IPR000182">
    <property type="entry name" value="GNAT_dom"/>
</dbReference>
<gene>
    <name evidence="2" type="ORF">FOYG_10640</name>
</gene>
<evidence type="ECO:0000259" key="1">
    <source>
        <dbReference type="PROSITE" id="PS51186"/>
    </source>
</evidence>
<dbReference type="InterPro" id="IPR051531">
    <property type="entry name" value="N-acetyltransferase"/>
</dbReference>
<dbReference type="Pfam" id="PF13302">
    <property type="entry name" value="Acetyltransf_3"/>
    <property type="match status" value="1"/>
</dbReference>